<evidence type="ECO:0008006" key="3">
    <source>
        <dbReference type="Google" id="ProtNLM"/>
    </source>
</evidence>
<gene>
    <name evidence="1" type="ORF">A7A09_014275</name>
</gene>
<keyword evidence="2" id="KW-1185">Reference proteome</keyword>
<dbReference type="RefSeq" id="WP_106692019.1">
    <property type="nucleotide sequence ID" value="NZ_PXNQ02000008.1"/>
</dbReference>
<dbReference type="EMBL" id="PXNQ02000008">
    <property type="protein sequence ID" value="RNF34056.1"/>
    <property type="molecule type" value="Genomic_DNA"/>
</dbReference>
<proteinExistence type="predicted"/>
<reference evidence="1" key="1">
    <citation type="submission" date="2018-05" db="EMBL/GenBank/DDBJ databases">
        <title>Reclassification of Methylarcula marina and Methylarcula terricola as Paracoccus methylarcula sp.nov., comb.nov. and Paracoccus terricola comb.nov.</title>
        <authorList>
            <person name="Shmareva M.N."/>
            <person name="Doronina N.V."/>
            <person name="Vasilenko O.V."/>
            <person name="Tarlachkov S.V."/>
            <person name="Trotsenko Y.A."/>
        </authorList>
    </citation>
    <scope>NUCLEOTIDE SEQUENCE [LARGE SCALE GENOMIC DNA]</scope>
    <source>
        <strain evidence="1">VKM B-2159</strain>
    </source>
</reference>
<dbReference type="AlphaFoldDB" id="A0A422QVP6"/>
<organism evidence="1 2">
    <name type="scientific">Paracoccus methylarcula</name>
    <dbReference type="NCBI Taxonomy" id="72022"/>
    <lineage>
        <taxon>Bacteria</taxon>
        <taxon>Pseudomonadati</taxon>
        <taxon>Pseudomonadota</taxon>
        <taxon>Alphaproteobacteria</taxon>
        <taxon>Rhodobacterales</taxon>
        <taxon>Paracoccaceae</taxon>
        <taxon>Paracoccus</taxon>
    </lineage>
</organism>
<name>A0A422QVP6_9RHOB</name>
<protein>
    <recommendedName>
        <fullName evidence="3">Lipoprotein</fullName>
    </recommendedName>
</protein>
<evidence type="ECO:0000313" key="1">
    <source>
        <dbReference type="EMBL" id="RNF34056.1"/>
    </source>
</evidence>
<comment type="caution">
    <text evidence="1">The sequence shown here is derived from an EMBL/GenBank/DDBJ whole genome shotgun (WGS) entry which is preliminary data.</text>
</comment>
<accession>A0A422QVP6</accession>
<dbReference type="OrthoDB" id="7773807at2"/>
<dbReference type="Proteomes" id="UP000238137">
    <property type="component" value="Unassembled WGS sequence"/>
</dbReference>
<dbReference type="PROSITE" id="PS51257">
    <property type="entry name" value="PROKAR_LIPOPROTEIN"/>
    <property type="match status" value="1"/>
</dbReference>
<sequence length="168" mass="17609">MTKLTAPLLISALLLSGCGGRFSDSGWNPLGWGGGGRDRSTTLAPEGGYETAGDQRAGIPRILSARWEPLNEGRLLVVTGIAPTKGYHDAELVTLRPQPRGRISPDPDGVLRLRFVAVPPPPTEEAARLPANPAVDSITAALTLSNTQLAGVTQVEIAGASNVVTLRR</sequence>
<evidence type="ECO:0000313" key="2">
    <source>
        <dbReference type="Proteomes" id="UP000238137"/>
    </source>
</evidence>